<evidence type="ECO:0000256" key="1">
    <source>
        <dbReference type="ARBA" id="ARBA00001946"/>
    </source>
</evidence>
<dbReference type="Pfam" id="PF00781">
    <property type="entry name" value="DAGK_cat"/>
    <property type="match status" value="1"/>
</dbReference>
<keyword evidence="5 10" id="KW-0418">Kinase</keyword>
<dbReference type="EMBL" id="CYXR01000007">
    <property type="protein sequence ID" value="CUM87959.1"/>
    <property type="molecule type" value="Genomic_DNA"/>
</dbReference>
<name>A0A173SE15_9FIRM</name>
<dbReference type="PROSITE" id="PS50146">
    <property type="entry name" value="DAGK"/>
    <property type="match status" value="1"/>
</dbReference>
<dbReference type="RefSeq" id="WP_055156234.1">
    <property type="nucleotide sequence ID" value="NZ_CAXSNH010000004.1"/>
</dbReference>
<comment type="similarity">
    <text evidence="2">Belongs to the diacylglycerol/lipid kinase family.</text>
</comment>
<dbReference type="SMART" id="SM00046">
    <property type="entry name" value="DAGKc"/>
    <property type="match status" value="1"/>
</dbReference>
<dbReference type="InterPro" id="IPR001206">
    <property type="entry name" value="Diacylglycerol_kinase_cat_dom"/>
</dbReference>
<keyword evidence="13" id="KW-1185">Reference proteome</keyword>
<gene>
    <name evidence="10" type="primary">ytlR</name>
    <name evidence="11" type="ORF">DWX03_04380</name>
    <name evidence="10" type="ORF">ERS852574_01310</name>
</gene>
<evidence type="ECO:0000256" key="3">
    <source>
        <dbReference type="ARBA" id="ARBA00022679"/>
    </source>
</evidence>
<dbReference type="PANTHER" id="PTHR12358:SF54">
    <property type="entry name" value="SPHINGOSINE KINASE RELATED PROTEIN"/>
    <property type="match status" value="1"/>
</dbReference>
<keyword evidence="8" id="KW-1208">Phospholipid metabolism</keyword>
<keyword evidence="7" id="KW-0594">Phospholipid biosynthesis</keyword>
<evidence type="ECO:0000256" key="2">
    <source>
        <dbReference type="ARBA" id="ARBA00005983"/>
    </source>
</evidence>
<sequence length="304" mass="33684">MYHFIANPNARSGQGLALWEKIKLKLIAEHIDYQIHFTHHRHHATEIAAELTASGDPVTIVVLGGDGSVDEVICGLQNLSLVTLGYIPIGSGNDFGRGLALPSDTMKALDLVLHSEQTRKINLGVLHYHDKVHRFAVSSGIGYDAAICHQLCISRVKVFFNRLGLGKLAYAACSLYRLRRCQPDEMEILLDDTKRLHFKRVFFASAFNLPYEGGGCKFCPDAKPDDDLLDFIVIANVPKIIALAILPTVFSGKHTRLPGVHIFRCKKAEVHSKIALPVHSDGEPIYLQKDVSFSLEPETLKIIT</sequence>
<reference evidence="11 13" key="2">
    <citation type="submission" date="2018-08" db="EMBL/GenBank/DDBJ databases">
        <title>A genome reference for cultivated species of the human gut microbiota.</title>
        <authorList>
            <person name="Zou Y."/>
            <person name="Xue W."/>
            <person name="Luo G."/>
        </authorList>
    </citation>
    <scope>NUCLEOTIDE SEQUENCE [LARGE SCALE GENOMIC DNA]</scope>
    <source>
        <strain evidence="11 13">AF18-12LB</strain>
    </source>
</reference>
<proteinExistence type="inferred from homology"/>
<dbReference type="SUPFAM" id="SSF111331">
    <property type="entry name" value="NAD kinase/diacylglycerol kinase-like"/>
    <property type="match status" value="1"/>
</dbReference>
<feature type="domain" description="DAGKc" evidence="9">
    <location>
        <begin position="1"/>
        <end position="129"/>
    </location>
</feature>
<evidence type="ECO:0000313" key="10">
    <source>
        <dbReference type="EMBL" id="CUM87959.1"/>
    </source>
</evidence>
<keyword evidence="6" id="KW-0067">ATP-binding</keyword>
<evidence type="ECO:0000313" key="11">
    <source>
        <dbReference type="EMBL" id="RGT91641.1"/>
    </source>
</evidence>
<dbReference type="InterPro" id="IPR005218">
    <property type="entry name" value="Diacylglycerol/lipid_kinase"/>
</dbReference>
<dbReference type="Gene3D" id="2.60.200.40">
    <property type="match status" value="1"/>
</dbReference>
<dbReference type="InterPro" id="IPR016064">
    <property type="entry name" value="NAD/diacylglycerol_kinase_sf"/>
</dbReference>
<dbReference type="GO" id="GO:0005524">
    <property type="term" value="F:ATP binding"/>
    <property type="evidence" value="ECO:0007669"/>
    <property type="project" value="UniProtKB-KW"/>
</dbReference>
<protein>
    <submittedName>
        <fullName evidence="11">Diacylglycerol kinase family lipid kinase</fullName>
    </submittedName>
    <submittedName>
        <fullName evidence="10">Putative lipid kinase YtlR</fullName>
        <ecNumber evidence="10">2.7.1.-</ecNumber>
    </submittedName>
</protein>
<dbReference type="Gene3D" id="3.40.50.10330">
    <property type="entry name" value="Probable inorganic polyphosphate/atp-NAD kinase, domain 1"/>
    <property type="match status" value="1"/>
</dbReference>
<dbReference type="PANTHER" id="PTHR12358">
    <property type="entry name" value="SPHINGOSINE KINASE"/>
    <property type="match status" value="1"/>
</dbReference>
<keyword evidence="7" id="KW-0443">Lipid metabolism</keyword>
<accession>A0A173SE15</accession>
<dbReference type="Pfam" id="PF19279">
    <property type="entry name" value="YegS_C"/>
    <property type="match status" value="1"/>
</dbReference>
<evidence type="ECO:0000313" key="13">
    <source>
        <dbReference type="Proteomes" id="UP000283360"/>
    </source>
</evidence>
<dbReference type="InterPro" id="IPR050187">
    <property type="entry name" value="Lipid_Phosphate_FormReg"/>
</dbReference>
<evidence type="ECO:0000313" key="12">
    <source>
        <dbReference type="Proteomes" id="UP000095727"/>
    </source>
</evidence>
<dbReference type="AlphaFoldDB" id="A0A173SE15"/>
<evidence type="ECO:0000256" key="8">
    <source>
        <dbReference type="ARBA" id="ARBA00023264"/>
    </source>
</evidence>
<dbReference type="InterPro" id="IPR045540">
    <property type="entry name" value="YegS/DAGK_C"/>
</dbReference>
<dbReference type="GO" id="GO:0016301">
    <property type="term" value="F:kinase activity"/>
    <property type="evidence" value="ECO:0007669"/>
    <property type="project" value="UniProtKB-KW"/>
</dbReference>
<dbReference type="NCBIfam" id="TIGR00147">
    <property type="entry name" value="YegS/Rv2252/BmrU family lipid kinase"/>
    <property type="match status" value="1"/>
</dbReference>
<dbReference type="EMBL" id="QRXJ01000004">
    <property type="protein sequence ID" value="RGT91641.1"/>
    <property type="molecule type" value="Genomic_DNA"/>
</dbReference>
<dbReference type="Proteomes" id="UP000283360">
    <property type="component" value="Unassembled WGS sequence"/>
</dbReference>
<evidence type="ECO:0000256" key="4">
    <source>
        <dbReference type="ARBA" id="ARBA00022741"/>
    </source>
</evidence>
<evidence type="ECO:0000259" key="9">
    <source>
        <dbReference type="PROSITE" id="PS50146"/>
    </source>
</evidence>
<dbReference type="GO" id="GO:0008654">
    <property type="term" value="P:phospholipid biosynthetic process"/>
    <property type="evidence" value="ECO:0007669"/>
    <property type="project" value="UniProtKB-KW"/>
</dbReference>
<keyword evidence="3 10" id="KW-0808">Transferase</keyword>
<keyword evidence="7" id="KW-0444">Lipid biosynthesis</keyword>
<evidence type="ECO:0000256" key="5">
    <source>
        <dbReference type="ARBA" id="ARBA00022777"/>
    </source>
</evidence>
<organism evidence="10 12">
    <name type="scientific">Coprococcus comes</name>
    <dbReference type="NCBI Taxonomy" id="410072"/>
    <lineage>
        <taxon>Bacteria</taxon>
        <taxon>Bacillati</taxon>
        <taxon>Bacillota</taxon>
        <taxon>Clostridia</taxon>
        <taxon>Lachnospirales</taxon>
        <taxon>Lachnospiraceae</taxon>
        <taxon>Coprococcus</taxon>
    </lineage>
</organism>
<evidence type="ECO:0000256" key="7">
    <source>
        <dbReference type="ARBA" id="ARBA00023209"/>
    </source>
</evidence>
<reference evidence="10 12" key="1">
    <citation type="submission" date="2015-09" db="EMBL/GenBank/DDBJ databases">
        <authorList>
            <consortium name="Pathogen Informatics"/>
        </authorList>
    </citation>
    <scope>NUCLEOTIDE SEQUENCE [LARGE SCALE GENOMIC DNA]</scope>
    <source>
        <strain evidence="10 12">2789STDY5834962</strain>
    </source>
</reference>
<evidence type="ECO:0000256" key="6">
    <source>
        <dbReference type="ARBA" id="ARBA00022840"/>
    </source>
</evidence>
<keyword evidence="4" id="KW-0547">Nucleotide-binding</keyword>
<dbReference type="Proteomes" id="UP000095727">
    <property type="component" value="Unassembled WGS sequence"/>
</dbReference>
<dbReference type="InterPro" id="IPR017438">
    <property type="entry name" value="ATP-NAD_kinase_N"/>
</dbReference>
<comment type="cofactor">
    <cofactor evidence="1">
        <name>Mg(2+)</name>
        <dbReference type="ChEBI" id="CHEBI:18420"/>
    </cofactor>
</comment>
<dbReference type="EC" id="2.7.1.-" evidence="10"/>